<proteinExistence type="predicted"/>
<dbReference type="EMBL" id="JAUESC010000386">
    <property type="protein sequence ID" value="KAK0576664.1"/>
    <property type="molecule type" value="Genomic_DNA"/>
</dbReference>
<dbReference type="GO" id="GO:0003676">
    <property type="term" value="F:nucleic acid binding"/>
    <property type="evidence" value="ECO:0007669"/>
    <property type="project" value="InterPro"/>
</dbReference>
<keyword evidence="8" id="KW-1185">Reference proteome</keyword>
<dbReference type="Pfam" id="PF10551">
    <property type="entry name" value="MULE"/>
    <property type="match status" value="1"/>
</dbReference>
<dbReference type="SMART" id="SM00575">
    <property type="entry name" value="ZnF_PMZ"/>
    <property type="match status" value="1"/>
</dbReference>
<dbReference type="InterPro" id="IPR006564">
    <property type="entry name" value="Znf_PMZ"/>
</dbReference>
<sequence length="857" mass="98440">MNIDSNIGSTSKSNYDLKTTSSSQWDYRNSTHDKYTYLGHSYNTAEGEAAVDPSLQTDHTPLTQHLCTPDNTTSLRVEPTLSELDDPATFTSLQPSDVIGKEFASVEDAEAFYKNYSLFVGFSIRKDEMRRDRYGMITIRRWVCSKQGYREQKWLDKTEKKLEPRGQTREGCRAAMKIKLERNSMMWVVREFVKEHTHNLSPPNHIQFLRSHRNVKDSEIAQLQSWRTVGVKTTQVMDHIVEQSGSYANVGHTKKDLQNRLDAVRKSEIQTSDSDSVISYFTAKSVTDPDFFFDYTLDEENRFENLFWADSTSRSDYAFFGDVLAFDSTYRTNVYWRPLVMLVGVNHHHSTTIFGFGLICDETVDTYTWLLRTFLVAMHGQKPKSVVTDGDKAMHKAIKTVMPESVRRLCCWHLERNVQTNVQDANFTRAFCSCMMNFMTEDEFDLQWASMVEKFGLQNNEWVSAMYSKRKQWAETFLRDNFFGGMRSTQRCESMNSYLNRFVHCRLKMYEFLKNIDRALDRIRNTETQHDYQCSTTEPVYSTHLLGLEKHAGQNYIRNVFFLVRDEIREEAALSIVNCVQDVDNFTYTFKKFGIANRIWTTRFIPSVNQIHCSCKMFDTAGLPCRHSFSVMKAMDMQHIPSSLILHRWTTRAKDFSAIKYACEATPTPIMEKARYGSLSSKCNKMCYFALKSDDGFNEANGEIDKLTLRMQELMPSSPINSKNVSGVHHVHNVKDPSMAATKGSVRRKKNTGVKQRKCGKCGLPGHTAKTCLANVQTKNSSVSTNAVHMYEQNWTQNTDPSYGCSFTGPSHSFTFPVNEDCGGDTPHDSECGTIGFDHSSSTFDMHGYPWWGTARR</sequence>
<protein>
    <recommendedName>
        <fullName evidence="9">Protein FAR1-RELATED SEQUENCE</fullName>
    </recommendedName>
</protein>
<feature type="domain" description="CCHC-type" evidence="5">
    <location>
        <begin position="757"/>
        <end position="772"/>
    </location>
</feature>
<dbReference type="InterPro" id="IPR001878">
    <property type="entry name" value="Znf_CCHC"/>
</dbReference>
<dbReference type="PROSITE" id="PS50966">
    <property type="entry name" value="ZF_SWIM"/>
    <property type="match status" value="1"/>
</dbReference>
<evidence type="ECO:0000259" key="6">
    <source>
        <dbReference type="PROSITE" id="PS50966"/>
    </source>
</evidence>
<keyword evidence="1" id="KW-0479">Metal-binding</keyword>
<evidence type="ECO:0000256" key="4">
    <source>
        <dbReference type="PROSITE-ProRule" id="PRU00047"/>
    </source>
</evidence>
<dbReference type="InterPro" id="IPR007527">
    <property type="entry name" value="Znf_SWIM"/>
</dbReference>
<feature type="domain" description="SWIM-type" evidence="6">
    <location>
        <begin position="604"/>
        <end position="636"/>
    </location>
</feature>
<reference evidence="7" key="2">
    <citation type="submission" date="2023-06" db="EMBL/GenBank/DDBJ databases">
        <authorList>
            <person name="Swenson N.G."/>
            <person name="Wegrzyn J.L."/>
            <person name="Mcevoy S.L."/>
        </authorList>
    </citation>
    <scope>NUCLEOTIDE SEQUENCE</scope>
    <source>
        <strain evidence="7">NS2018</strain>
        <tissue evidence="7">Leaf</tissue>
    </source>
</reference>
<name>A0AA39RM86_ACESA</name>
<keyword evidence="3" id="KW-0862">Zinc</keyword>
<evidence type="ECO:0000259" key="5">
    <source>
        <dbReference type="PROSITE" id="PS50158"/>
    </source>
</evidence>
<dbReference type="PROSITE" id="PS50158">
    <property type="entry name" value="ZF_CCHC"/>
    <property type="match status" value="1"/>
</dbReference>
<evidence type="ECO:0000256" key="1">
    <source>
        <dbReference type="ARBA" id="ARBA00022723"/>
    </source>
</evidence>
<organism evidence="7 8">
    <name type="scientific">Acer saccharum</name>
    <name type="common">Sugar maple</name>
    <dbReference type="NCBI Taxonomy" id="4024"/>
    <lineage>
        <taxon>Eukaryota</taxon>
        <taxon>Viridiplantae</taxon>
        <taxon>Streptophyta</taxon>
        <taxon>Embryophyta</taxon>
        <taxon>Tracheophyta</taxon>
        <taxon>Spermatophyta</taxon>
        <taxon>Magnoliopsida</taxon>
        <taxon>eudicotyledons</taxon>
        <taxon>Gunneridae</taxon>
        <taxon>Pentapetalae</taxon>
        <taxon>rosids</taxon>
        <taxon>malvids</taxon>
        <taxon>Sapindales</taxon>
        <taxon>Sapindaceae</taxon>
        <taxon>Hippocastanoideae</taxon>
        <taxon>Acereae</taxon>
        <taxon>Acer</taxon>
    </lineage>
</organism>
<gene>
    <name evidence="7" type="ORF">LWI29_021427</name>
</gene>
<dbReference type="Proteomes" id="UP001168877">
    <property type="component" value="Unassembled WGS sequence"/>
</dbReference>
<evidence type="ECO:0000313" key="7">
    <source>
        <dbReference type="EMBL" id="KAK0576664.1"/>
    </source>
</evidence>
<dbReference type="Pfam" id="PF03101">
    <property type="entry name" value="FAR1"/>
    <property type="match status" value="1"/>
</dbReference>
<dbReference type="InterPro" id="IPR018289">
    <property type="entry name" value="MULE_transposase_dom"/>
</dbReference>
<accession>A0AA39RM86</accession>
<comment type="caution">
    <text evidence="7">The sequence shown here is derived from an EMBL/GenBank/DDBJ whole genome shotgun (WGS) entry which is preliminary data.</text>
</comment>
<evidence type="ECO:0008006" key="9">
    <source>
        <dbReference type="Google" id="ProtNLM"/>
    </source>
</evidence>
<keyword evidence="2 4" id="KW-0863">Zinc-finger</keyword>
<evidence type="ECO:0000256" key="3">
    <source>
        <dbReference type="ARBA" id="ARBA00022833"/>
    </source>
</evidence>
<dbReference type="GO" id="GO:0008270">
    <property type="term" value="F:zinc ion binding"/>
    <property type="evidence" value="ECO:0007669"/>
    <property type="project" value="UniProtKB-KW"/>
</dbReference>
<dbReference type="AlphaFoldDB" id="A0AA39RM86"/>
<evidence type="ECO:0000313" key="8">
    <source>
        <dbReference type="Proteomes" id="UP001168877"/>
    </source>
</evidence>
<dbReference type="InterPro" id="IPR004330">
    <property type="entry name" value="FAR1_DNA_bnd_dom"/>
</dbReference>
<evidence type="ECO:0000256" key="2">
    <source>
        <dbReference type="ARBA" id="ARBA00022771"/>
    </source>
</evidence>
<dbReference type="Pfam" id="PF04434">
    <property type="entry name" value="SWIM"/>
    <property type="match status" value="1"/>
</dbReference>
<reference evidence="7" key="1">
    <citation type="journal article" date="2022" name="Plant J.">
        <title>Strategies of tolerance reflected in two North American maple genomes.</title>
        <authorList>
            <person name="McEvoy S.L."/>
            <person name="Sezen U.U."/>
            <person name="Trouern-Trend A."/>
            <person name="McMahon S.M."/>
            <person name="Schaberg P.G."/>
            <person name="Yang J."/>
            <person name="Wegrzyn J.L."/>
            <person name="Swenson N.G."/>
        </authorList>
    </citation>
    <scope>NUCLEOTIDE SEQUENCE</scope>
    <source>
        <strain evidence="7">NS2018</strain>
    </source>
</reference>
<dbReference type="PANTHER" id="PTHR47718">
    <property type="entry name" value="OS01G0519700 PROTEIN"/>
    <property type="match status" value="1"/>
</dbReference>